<dbReference type="PROSITE" id="PS52029">
    <property type="entry name" value="LD_TPASE"/>
    <property type="match status" value="1"/>
</dbReference>
<evidence type="ECO:0000256" key="1">
    <source>
        <dbReference type="ARBA" id="ARBA00004752"/>
    </source>
</evidence>
<comment type="similarity">
    <text evidence="2">Belongs to the YkuD family.</text>
</comment>
<evidence type="ECO:0000256" key="3">
    <source>
        <dbReference type="ARBA" id="ARBA00022679"/>
    </source>
</evidence>
<evidence type="ECO:0000256" key="4">
    <source>
        <dbReference type="ARBA" id="ARBA00022960"/>
    </source>
</evidence>
<dbReference type="InterPro" id="IPR038063">
    <property type="entry name" value="Transpep_catalytic_dom"/>
</dbReference>
<dbReference type="UniPathway" id="UPA00219"/>
<accession>A0A2P2EDP3</accession>
<feature type="active site" description="Proton donor/acceptor" evidence="7">
    <location>
        <position position="131"/>
    </location>
</feature>
<dbReference type="GO" id="GO:0008360">
    <property type="term" value="P:regulation of cell shape"/>
    <property type="evidence" value="ECO:0007669"/>
    <property type="project" value="UniProtKB-UniRule"/>
</dbReference>
<evidence type="ECO:0000313" key="10">
    <source>
        <dbReference type="Proteomes" id="UP000245086"/>
    </source>
</evidence>
<dbReference type="RefSeq" id="WP_108986081.1">
    <property type="nucleotide sequence ID" value="NZ_BFBR01000011.1"/>
</dbReference>
<comment type="pathway">
    <text evidence="1 7">Cell wall biogenesis; peptidoglycan biosynthesis.</text>
</comment>
<gene>
    <name evidence="9" type="ORF">PbB2_02877</name>
</gene>
<evidence type="ECO:0000259" key="8">
    <source>
        <dbReference type="PROSITE" id="PS52029"/>
    </source>
</evidence>
<dbReference type="PANTHER" id="PTHR38589">
    <property type="entry name" value="BLR0621 PROTEIN"/>
    <property type="match status" value="1"/>
</dbReference>
<dbReference type="GO" id="GO:0009252">
    <property type="term" value="P:peptidoglycan biosynthetic process"/>
    <property type="evidence" value="ECO:0007669"/>
    <property type="project" value="UniProtKB-UniPathway"/>
</dbReference>
<evidence type="ECO:0000256" key="5">
    <source>
        <dbReference type="ARBA" id="ARBA00022984"/>
    </source>
</evidence>
<dbReference type="Proteomes" id="UP000245086">
    <property type="component" value="Unassembled WGS sequence"/>
</dbReference>
<evidence type="ECO:0000313" key="9">
    <source>
        <dbReference type="EMBL" id="GBF59185.1"/>
    </source>
</evidence>
<dbReference type="AlphaFoldDB" id="A0A2P2EDP3"/>
<feature type="domain" description="L,D-TPase catalytic" evidence="8">
    <location>
        <begin position="1"/>
        <end position="167"/>
    </location>
</feature>
<organism evidence="9 10">
    <name type="scientific">Candidatus Phycosocius bacilliformis</name>
    <dbReference type="NCBI Taxonomy" id="1445552"/>
    <lineage>
        <taxon>Bacteria</taxon>
        <taxon>Pseudomonadati</taxon>
        <taxon>Pseudomonadota</taxon>
        <taxon>Alphaproteobacteria</taxon>
        <taxon>Caulobacterales</taxon>
        <taxon>Caulobacterales incertae sedis</taxon>
        <taxon>Candidatus Phycosocius</taxon>
    </lineage>
</organism>
<proteinExistence type="inferred from homology"/>
<keyword evidence="6 7" id="KW-0961">Cell wall biogenesis/degradation</keyword>
<keyword evidence="5 7" id="KW-0573">Peptidoglycan synthesis</keyword>
<reference evidence="9 10" key="1">
    <citation type="journal article" date="2018" name="Genome Announc.">
        <title>Draft Genome Sequence of "Candidatus Phycosocius bacilliformis," an Alphaproteobacterial Ectosymbiont of the Hydrocarbon-Producing Green Alga Botryococcus braunii.</title>
        <authorList>
            <person name="Tanabe Y."/>
            <person name="Yamaguchi H."/>
            <person name="Watanabe M.M."/>
        </authorList>
    </citation>
    <scope>NUCLEOTIDE SEQUENCE [LARGE SCALE GENOMIC DNA]</scope>
    <source>
        <strain evidence="9 10">BOTRYCO-2</strain>
    </source>
</reference>
<name>A0A2P2EDP3_9PROT</name>
<evidence type="ECO:0000256" key="2">
    <source>
        <dbReference type="ARBA" id="ARBA00005992"/>
    </source>
</evidence>
<protein>
    <recommendedName>
        <fullName evidence="8">L,D-TPase catalytic domain-containing protein</fullName>
    </recommendedName>
</protein>
<sequence length="168" mass="18065">MQVFTASSQGWLTYGHVKLRCAIGKGGTKLPTDKREGDGASPLGTWPIRSVMWRSDRGPKPDGGFEAIAIKPDDGWCDASDDPNYNRPVTHPYPASAEHLWRDDGLYNIIVVLGHNDDPVVPAMGSAIFMHCASEDYQPTAGCVALAEADLRALLAVARPGDAVAFTD</sequence>
<dbReference type="GO" id="GO:0071555">
    <property type="term" value="P:cell wall organization"/>
    <property type="evidence" value="ECO:0007669"/>
    <property type="project" value="UniProtKB-UniRule"/>
</dbReference>
<dbReference type="EMBL" id="BFBR01000011">
    <property type="protein sequence ID" value="GBF59185.1"/>
    <property type="molecule type" value="Genomic_DNA"/>
</dbReference>
<keyword evidence="3" id="KW-0808">Transferase</keyword>
<dbReference type="Pfam" id="PF03734">
    <property type="entry name" value="YkuD"/>
    <property type="match status" value="1"/>
</dbReference>
<comment type="caution">
    <text evidence="9">The sequence shown here is derived from an EMBL/GenBank/DDBJ whole genome shotgun (WGS) entry which is preliminary data.</text>
</comment>
<evidence type="ECO:0000256" key="7">
    <source>
        <dbReference type="PROSITE-ProRule" id="PRU01373"/>
    </source>
</evidence>
<evidence type="ECO:0000256" key="6">
    <source>
        <dbReference type="ARBA" id="ARBA00023316"/>
    </source>
</evidence>
<keyword evidence="4 7" id="KW-0133">Cell shape</keyword>
<keyword evidence="10" id="KW-1185">Reference proteome</keyword>
<dbReference type="GO" id="GO:0016740">
    <property type="term" value="F:transferase activity"/>
    <property type="evidence" value="ECO:0007669"/>
    <property type="project" value="UniProtKB-KW"/>
</dbReference>
<dbReference type="OrthoDB" id="9804204at2"/>
<dbReference type="PANTHER" id="PTHR38589:SF1">
    <property type="entry name" value="BLR0621 PROTEIN"/>
    <property type="match status" value="1"/>
</dbReference>
<dbReference type="GO" id="GO:0004180">
    <property type="term" value="F:carboxypeptidase activity"/>
    <property type="evidence" value="ECO:0007669"/>
    <property type="project" value="UniProtKB-ARBA"/>
</dbReference>
<feature type="active site" description="Nucleophile" evidence="7">
    <location>
        <position position="143"/>
    </location>
</feature>
<dbReference type="InterPro" id="IPR005490">
    <property type="entry name" value="LD_TPept_cat_dom"/>
</dbReference>
<dbReference type="SUPFAM" id="SSF141523">
    <property type="entry name" value="L,D-transpeptidase catalytic domain-like"/>
    <property type="match status" value="1"/>
</dbReference>